<dbReference type="OrthoDB" id="1766482at2"/>
<comment type="caution">
    <text evidence="2">The sequence shown here is derived from an EMBL/GenBank/DDBJ whole genome shotgun (WGS) entry which is preliminary data.</text>
</comment>
<dbReference type="PANTHER" id="PTHR24348">
    <property type="entry name" value="SERINE/THREONINE-PROTEIN KINASE UNC-51-RELATED"/>
    <property type="match status" value="1"/>
</dbReference>
<dbReference type="GO" id="GO:0004674">
    <property type="term" value="F:protein serine/threonine kinase activity"/>
    <property type="evidence" value="ECO:0007669"/>
    <property type="project" value="InterPro"/>
</dbReference>
<dbReference type="GO" id="GO:0005524">
    <property type="term" value="F:ATP binding"/>
    <property type="evidence" value="ECO:0007669"/>
    <property type="project" value="InterPro"/>
</dbReference>
<dbReference type="Gene3D" id="3.30.200.20">
    <property type="entry name" value="Phosphorylase Kinase, domain 1"/>
    <property type="match status" value="1"/>
</dbReference>
<dbReference type="InterPro" id="IPR035897">
    <property type="entry name" value="Toll_tir_struct_dom_sf"/>
</dbReference>
<feature type="domain" description="Protein kinase" evidence="1">
    <location>
        <begin position="41"/>
        <end position="298"/>
    </location>
</feature>
<dbReference type="Gene3D" id="1.10.510.10">
    <property type="entry name" value="Transferase(Phosphotransferase) domain 1"/>
    <property type="match status" value="1"/>
</dbReference>
<name>A0A3A9ADI5_9FIRM</name>
<dbReference type="Proteomes" id="UP000280696">
    <property type="component" value="Unassembled WGS sequence"/>
</dbReference>
<keyword evidence="3" id="KW-1185">Reference proteome</keyword>
<reference evidence="2 3" key="1">
    <citation type="submission" date="2018-09" db="EMBL/GenBank/DDBJ databases">
        <title>Murine metabolic-syndrome-specific gut microbial biobank.</title>
        <authorList>
            <person name="Liu C."/>
        </authorList>
    </citation>
    <scope>NUCLEOTIDE SEQUENCE [LARGE SCALE GENOMIC DNA]</scope>
    <source>
        <strain evidence="2 3">0.1xD8-82</strain>
    </source>
</reference>
<evidence type="ECO:0000259" key="1">
    <source>
        <dbReference type="PROSITE" id="PS50011"/>
    </source>
</evidence>
<accession>A0A3A9ADI5</accession>
<evidence type="ECO:0000313" key="2">
    <source>
        <dbReference type="EMBL" id="RKI89700.1"/>
    </source>
</evidence>
<dbReference type="Pfam" id="PF00069">
    <property type="entry name" value="Pkinase"/>
    <property type="match status" value="1"/>
</dbReference>
<dbReference type="PANTHER" id="PTHR24348:SF68">
    <property type="entry name" value="SERINE_THREONINE-PROTEIN KINASE ATG1C"/>
    <property type="match status" value="1"/>
</dbReference>
<dbReference type="EMBL" id="RAYQ01000020">
    <property type="protein sequence ID" value="RKI89700.1"/>
    <property type="molecule type" value="Genomic_DNA"/>
</dbReference>
<dbReference type="InterPro" id="IPR045269">
    <property type="entry name" value="Atg1-like"/>
</dbReference>
<dbReference type="GO" id="GO:0007165">
    <property type="term" value="P:signal transduction"/>
    <property type="evidence" value="ECO:0007669"/>
    <property type="project" value="InterPro"/>
</dbReference>
<dbReference type="Gene3D" id="3.40.50.10140">
    <property type="entry name" value="Toll/interleukin-1 receptor homology (TIR) domain"/>
    <property type="match status" value="1"/>
</dbReference>
<evidence type="ECO:0000313" key="3">
    <source>
        <dbReference type="Proteomes" id="UP000280696"/>
    </source>
</evidence>
<dbReference type="GO" id="GO:0005737">
    <property type="term" value="C:cytoplasm"/>
    <property type="evidence" value="ECO:0007669"/>
    <property type="project" value="TreeGrafter"/>
</dbReference>
<dbReference type="InterPro" id="IPR000157">
    <property type="entry name" value="TIR_dom"/>
</dbReference>
<dbReference type="InterPro" id="IPR000719">
    <property type="entry name" value="Prot_kinase_dom"/>
</dbReference>
<organism evidence="2 3">
    <name type="scientific">Parablautia intestinalis</name>
    <dbReference type="NCBI Taxonomy" id="2320100"/>
    <lineage>
        <taxon>Bacteria</taxon>
        <taxon>Bacillati</taxon>
        <taxon>Bacillota</taxon>
        <taxon>Clostridia</taxon>
        <taxon>Lachnospirales</taxon>
        <taxon>Lachnospiraceae</taxon>
        <taxon>Parablautia</taxon>
    </lineage>
</organism>
<dbReference type="SUPFAM" id="SSF56112">
    <property type="entry name" value="Protein kinase-like (PK-like)"/>
    <property type="match status" value="1"/>
</dbReference>
<dbReference type="SUPFAM" id="SSF52200">
    <property type="entry name" value="Toll/Interleukin receptor TIR domain"/>
    <property type="match status" value="1"/>
</dbReference>
<proteinExistence type="predicted"/>
<protein>
    <submittedName>
        <fullName evidence="2">TIR domain-containing protein</fullName>
    </submittedName>
</protein>
<sequence>MGITMRIIKCSGGHFYDAEGYAQCPFCKEKDSAIPARFTALGTVQKTGQGSAGSVYQIRGEKTYALKEIACGKDIEKYQSALYEIAIMQKLSGLENVVQLYDCEEKAEEENKTLYLLEEYLTPFSELLSDPSLTVSRVIEMVIELCGGLIACRQAGVAHLDVQPKNLFADENGKIKIGDFSSSLFLSDLENNRHMRGTLAYMAPEVYRKGLCSEQSDIYSVGILLYCLFHDKRLPFTESAGEDTAIYKRLAGTPLPETIYRDEWFLPNLRQVIEGACAYEVADRFKTFEECREQLQLLYQDAQSSGAGNLDMYPPRPAMTSPLLIKPLTGSMDAFDTLSPGSMDSFDTPSTGNMDAFDTLSPQTPKIDAPSDIRNSVQLKKVQFSAVVPKTFIKGDYTMVEIVMYEESFRKVVDELIAEAEEPVKETKSGMFRVADQTNVRIVLSSPDIEIEDGEEVQEWQGEYLNFSFAVMLPDEYKKRQILFVASVYFNDVIATKLKFIVKCSSLFEQKVKVDREDVLSAFISYASQDRPKVAAIIQGMKKARPEMDIFFDVESLRSGENWERALYHEIETRDILFLFWSQFSSQSKWVDAEWRYAMANKGIECIEPVPIDPPSVCPPPKELIQKHFNDKLLYIINDQGAGS</sequence>
<dbReference type="CDD" id="cd14014">
    <property type="entry name" value="STKc_PknB_like"/>
    <property type="match status" value="1"/>
</dbReference>
<dbReference type="Pfam" id="PF13676">
    <property type="entry name" value="TIR_2"/>
    <property type="match status" value="1"/>
</dbReference>
<dbReference type="PROSITE" id="PS50011">
    <property type="entry name" value="PROTEIN_KINASE_DOM"/>
    <property type="match status" value="1"/>
</dbReference>
<dbReference type="InterPro" id="IPR011009">
    <property type="entry name" value="Kinase-like_dom_sf"/>
</dbReference>
<gene>
    <name evidence="2" type="ORF">D7V94_17235</name>
</gene>
<dbReference type="AlphaFoldDB" id="A0A3A9ADI5"/>